<dbReference type="AlphaFoldDB" id="A0AAV6PGG5"/>
<evidence type="ECO:0000256" key="8">
    <source>
        <dbReference type="ARBA" id="ARBA00048679"/>
    </source>
</evidence>
<feature type="non-terminal residue" evidence="9">
    <location>
        <position position="1"/>
    </location>
</feature>
<sequence>FEGSSLRQVVSKICRGRYNPVPSCYSSELRLLITQLFKVNPRQRPSVSSVLKRPFLETLSKHLHPQERISH</sequence>
<evidence type="ECO:0000256" key="4">
    <source>
        <dbReference type="ARBA" id="ARBA00022741"/>
    </source>
</evidence>
<dbReference type="Proteomes" id="UP000693946">
    <property type="component" value="Unassembled WGS sequence"/>
</dbReference>
<keyword evidence="6" id="KW-0067">ATP-binding</keyword>
<evidence type="ECO:0000256" key="5">
    <source>
        <dbReference type="ARBA" id="ARBA00022777"/>
    </source>
</evidence>
<evidence type="ECO:0000313" key="9">
    <source>
        <dbReference type="EMBL" id="KAG7456514.1"/>
    </source>
</evidence>
<dbReference type="PANTHER" id="PTHR44899">
    <property type="entry name" value="CAMK FAMILY PROTEIN KINASE"/>
    <property type="match status" value="1"/>
</dbReference>
<dbReference type="GO" id="GO:0005524">
    <property type="term" value="F:ATP binding"/>
    <property type="evidence" value="ECO:0007669"/>
    <property type="project" value="UniProtKB-KW"/>
</dbReference>
<evidence type="ECO:0000313" key="10">
    <source>
        <dbReference type="Proteomes" id="UP000693946"/>
    </source>
</evidence>
<keyword evidence="2" id="KW-0723">Serine/threonine-protein kinase</keyword>
<proteinExistence type="predicted"/>
<evidence type="ECO:0000256" key="7">
    <source>
        <dbReference type="ARBA" id="ARBA00047899"/>
    </source>
</evidence>
<dbReference type="EC" id="2.7.11.1" evidence="1"/>
<reference evidence="9 10" key="1">
    <citation type="journal article" date="2021" name="Sci. Rep.">
        <title>Chromosome anchoring in Senegalese sole (Solea senegalensis) reveals sex-associated markers and genome rearrangements in flatfish.</title>
        <authorList>
            <person name="Guerrero-Cozar I."/>
            <person name="Gomez-Garrido J."/>
            <person name="Berbel C."/>
            <person name="Martinez-Blanch J.F."/>
            <person name="Alioto T."/>
            <person name="Claros M.G."/>
            <person name="Gagnaire P.A."/>
            <person name="Manchado M."/>
        </authorList>
    </citation>
    <scope>NUCLEOTIDE SEQUENCE [LARGE SCALE GENOMIC DNA]</scope>
    <source>
        <strain evidence="9">Sse05_10M</strain>
    </source>
</reference>
<keyword evidence="4" id="KW-0547">Nucleotide-binding</keyword>
<name>A0AAV6PGG5_SOLSE</name>
<accession>A0AAV6PGG5</accession>
<evidence type="ECO:0000256" key="2">
    <source>
        <dbReference type="ARBA" id="ARBA00022527"/>
    </source>
</evidence>
<keyword evidence="10" id="KW-1185">Reference proteome</keyword>
<evidence type="ECO:0000256" key="3">
    <source>
        <dbReference type="ARBA" id="ARBA00022679"/>
    </source>
</evidence>
<dbReference type="PANTHER" id="PTHR44899:SF1">
    <property type="entry name" value="SERINE_THREONINE-PROTEIN KINASE NEK5"/>
    <property type="match status" value="1"/>
</dbReference>
<gene>
    <name evidence="9" type="ORF">JOB18_027983</name>
</gene>
<evidence type="ECO:0000256" key="1">
    <source>
        <dbReference type="ARBA" id="ARBA00012513"/>
    </source>
</evidence>
<comment type="catalytic activity">
    <reaction evidence="7">
        <text>L-threonyl-[protein] + ATP = O-phospho-L-threonyl-[protein] + ADP + H(+)</text>
        <dbReference type="Rhea" id="RHEA:46608"/>
        <dbReference type="Rhea" id="RHEA-COMP:11060"/>
        <dbReference type="Rhea" id="RHEA-COMP:11605"/>
        <dbReference type="ChEBI" id="CHEBI:15378"/>
        <dbReference type="ChEBI" id="CHEBI:30013"/>
        <dbReference type="ChEBI" id="CHEBI:30616"/>
        <dbReference type="ChEBI" id="CHEBI:61977"/>
        <dbReference type="ChEBI" id="CHEBI:456216"/>
        <dbReference type="EC" id="2.7.11.1"/>
    </reaction>
</comment>
<organism evidence="9 10">
    <name type="scientific">Solea senegalensis</name>
    <name type="common">Senegalese sole</name>
    <dbReference type="NCBI Taxonomy" id="28829"/>
    <lineage>
        <taxon>Eukaryota</taxon>
        <taxon>Metazoa</taxon>
        <taxon>Chordata</taxon>
        <taxon>Craniata</taxon>
        <taxon>Vertebrata</taxon>
        <taxon>Euteleostomi</taxon>
        <taxon>Actinopterygii</taxon>
        <taxon>Neopterygii</taxon>
        <taxon>Teleostei</taxon>
        <taxon>Neoteleostei</taxon>
        <taxon>Acanthomorphata</taxon>
        <taxon>Carangaria</taxon>
        <taxon>Pleuronectiformes</taxon>
        <taxon>Pleuronectoidei</taxon>
        <taxon>Soleidae</taxon>
        <taxon>Solea</taxon>
    </lineage>
</organism>
<keyword evidence="5" id="KW-0418">Kinase</keyword>
<dbReference type="InterPro" id="IPR051131">
    <property type="entry name" value="NEK_Ser/Thr_kinase_NIMA"/>
</dbReference>
<protein>
    <recommendedName>
        <fullName evidence="1">non-specific serine/threonine protein kinase</fullName>
        <ecNumber evidence="1">2.7.11.1</ecNumber>
    </recommendedName>
</protein>
<dbReference type="GO" id="GO:0004674">
    <property type="term" value="F:protein serine/threonine kinase activity"/>
    <property type="evidence" value="ECO:0007669"/>
    <property type="project" value="UniProtKB-KW"/>
</dbReference>
<comment type="catalytic activity">
    <reaction evidence="8">
        <text>L-seryl-[protein] + ATP = O-phospho-L-seryl-[protein] + ADP + H(+)</text>
        <dbReference type="Rhea" id="RHEA:17989"/>
        <dbReference type="Rhea" id="RHEA-COMP:9863"/>
        <dbReference type="Rhea" id="RHEA-COMP:11604"/>
        <dbReference type="ChEBI" id="CHEBI:15378"/>
        <dbReference type="ChEBI" id="CHEBI:29999"/>
        <dbReference type="ChEBI" id="CHEBI:30616"/>
        <dbReference type="ChEBI" id="CHEBI:83421"/>
        <dbReference type="ChEBI" id="CHEBI:456216"/>
        <dbReference type="EC" id="2.7.11.1"/>
    </reaction>
</comment>
<dbReference type="EMBL" id="JAGKHQ010001397">
    <property type="protein sequence ID" value="KAG7456514.1"/>
    <property type="molecule type" value="Genomic_DNA"/>
</dbReference>
<evidence type="ECO:0000256" key="6">
    <source>
        <dbReference type="ARBA" id="ARBA00022840"/>
    </source>
</evidence>
<keyword evidence="3" id="KW-0808">Transferase</keyword>
<comment type="caution">
    <text evidence="9">The sequence shown here is derived from an EMBL/GenBank/DDBJ whole genome shotgun (WGS) entry which is preliminary data.</text>
</comment>